<keyword evidence="1" id="KW-0863">Zinc-finger</keyword>
<dbReference type="Pfam" id="PF14111">
    <property type="entry name" value="DUF4283"/>
    <property type="match status" value="1"/>
</dbReference>
<reference evidence="4" key="1">
    <citation type="journal article" date="2012" name="Nat. Biotechnol.">
        <title>Draft genome sequence of pigeonpea (Cajanus cajan), an orphan legume crop of resource-poor farmers.</title>
        <authorList>
            <person name="Varshney R.K."/>
            <person name="Chen W."/>
            <person name="Li Y."/>
            <person name="Bharti A.K."/>
            <person name="Saxena R.K."/>
            <person name="Schlueter J.A."/>
            <person name="Donoghue M.T."/>
            <person name="Azam S."/>
            <person name="Fan G."/>
            <person name="Whaley A.M."/>
            <person name="Farmer A.D."/>
            <person name="Sheridan J."/>
            <person name="Iwata A."/>
            <person name="Tuteja R."/>
            <person name="Penmetsa R.V."/>
            <person name="Wu W."/>
            <person name="Upadhyaya H.D."/>
            <person name="Yang S.P."/>
            <person name="Shah T."/>
            <person name="Saxena K.B."/>
            <person name="Michael T."/>
            <person name="McCombie W.R."/>
            <person name="Yang B."/>
            <person name="Zhang G."/>
            <person name="Yang H."/>
            <person name="Wang J."/>
            <person name="Spillane C."/>
            <person name="Cook D.R."/>
            <person name="May G.D."/>
            <person name="Xu X."/>
            <person name="Jackson S.A."/>
        </authorList>
    </citation>
    <scope>NUCLEOTIDE SEQUENCE [LARGE SCALE GENOMIC DNA]</scope>
</reference>
<keyword evidence="1" id="KW-0862">Zinc</keyword>
<dbReference type="Gramene" id="C.cajan_33599.t">
    <property type="protein sequence ID" value="C.cajan_33599.t"/>
    <property type="gene ID" value="C.cajan_33599"/>
</dbReference>
<name>A0A151RWH3_CAJCA</name>
<dbReference type="PROSITE" id="PS50158">
    <property type="entry name" value="ZF_CCHC"/>
    <property type="match status" value="1"/>
</dbReference>
<dbReference type="GO" id="GO:0008270">
    <property type="term" value="F:zinc ion binding"/>
    <property type="evidence" value="ECO:0007669"/>
    <property type="project" value="UniProtKB-KW"/>
</dbReference>
<protein>
    <submittedName>
        <fullName evidence="4">Transposon TX1 uncharacterized</fullName>
    </submittedName>
</protein>
<feature type="region of interest" description="Disordered" evidence="2">
    <location>
        <begin position="211"/>
        <end position="232"/>
    </location>
</feature>
<gene>
    <name evidence="4" type="ORF">KK1_031516</name>
</gene>
<dbReference type="Proteomes" id="UP000075243">
    <property type="component" value="Unassembled WGS sequence"/>
</dbReference>
<feature type="domain" description="CCHC-type" evidence="3">
    <location>
        <begin position="165"/>
        <end position="178"/>
    </location>
</feature>
<dbReference type="EMBL" id="KQ483544">
    <property type="protein sequence ID" value="KYP46870.1"/>
    <property type="molecule type" value="Genomic_DNA"/>
</dbReference>
<evidence type="ECO:0000256" key="1">
    <source>
        <dbReference type="PROSITE-ProRule" id="PRU00047"/>
    </source>
</evidence>
<sequence length="544" mass="62751">MLVVKVLGKKVSFCTLENKLQRCWTKGGPISIIDMPEDFYLIKFSKEDYQFALFEGPWLVIDHYLIVQRWRPFFLTHAKKVQKVAVWIRIPRMPIELYNSRFLTRVGNILGTMLKIDKLTSIQSRGKFARICVEMDLHAHYQPTLWLKVILYSIFLEYEGLHSICFKCGTYGHKKEQCNLGPTIPSSGPTMTSTMKSNAAPMNAVERIRNNIGGKNPQQKNPTVGLEKGKNTKKPNIKALARAKNMVPQPVDPTKVERLQTSLEIISVKVNEEREKAKERDRDMVRLMSILTKQNGFSEIGIPSVYGSPQVNNHTLLWKQLINIATLIQGPWGVVGDFNSVLYPHEREGSPCHSLPTLQRNLWKDLETILFQEELLWYQKSRSKWLTFGDRNTHFFHCSTIIRRRKNHILSIQDTNGSWVYTKDNLESMVTNFYRDLFSSDGGYQPLPLSNLFPKLNEVQLQELSKEVCSYEIRRTLLSMGNFKAPGEDDLHAAFYKHQWDVVGSSLCQHVQDCFKDPTKIKSINKTLICLVPKIDHPINLLHF</sequence>
<keyword evidence="5" id="KW-1185">Reference proteome</keyword>
<evidence type="ECO:0000313" key="5">
    <source>
        <dbReference type="Proteomes" id="UP000075243"/>
    </source>
</evidence>
<dbReference type="InterPro" id="IPR025558">
    <property type="entry name" value="DUF4283"/>
</dbReference>
<dbReference type="GO" id="GO:0003676">
    <property type="term" value="F:nucleic acid binding"/>
    <property type="evidence" value="ECO:0007669"/>
    <property type="project" value="InterPro"/>
</dbReference>
<keyword evidence="1" id="KW-0479">Metal-binding</keyword>
<dbReference type="PANTHER" id="PTHR31286">
    <property type="entry name" value="GLYCINE-RICH CELL WALL STRUCTURAL PROTEIN 1.8-LIKE"/>
    <property type="match status" value="1"/>
</dbReference>
<proteinExistence type="predicted"/>
<accession>A0A151RWH3</accession>
<evidence type="ECO:0000256" key="2">
    <source>
        <dbReference type="SAM" id="MobiDB-lite"/>
    </source>
</evidence>
<dbReference type="InterPro" id="IPR001878">
    <property type="entry name" value="Znf_CCHC"/>
</dbReference>
<evidence type="ECO:0000313" key="4">
    <source>
        <dbReference type="EMBL" id="KYP46870.1"/>
    </source>
</evidence>
<organism evidence="4 5">
    <name type="scientific">Cajanus cajan</name>
    <name type="common">Pigeon pea</name>
    <name type="synonym">Cajanus indicus</name>
    <dbReference type="NCBI Taxonomy" id="3821"/>
    <lineage>
        <taxon>Eukaryota</taxon>
        <taxon>Viridiplantae</taxon>
        <taxon>Streptophyta</taxon>
        <taxon>Embryophyta</taxon>
        <taxon>Tracheophyta</taxon>
        <taxon>Spermatophyta</taxon>
        <taxon>Magnoliopsida</taxon>
        <taxon>eudicotyledons</taxon>
        <taxon>Gunneridae</taxon>
        <taxon>Pentapetalae</taxon>
        <taxon>rosids</taxon>
        <taxon>fabids</taxon>
        <taxon>Fabales</taxon>
        <taxon>Fabaceae</taxon>
        <taxon>Papilionoideae</taxon>
        <taxon>50 kb inversion clade</taxon>
        <taxon>NPAAA clade</taxon>
        <taxon>indigoferoid/millettioid clade</taxon>
        <taxon>Phaseoleae</taxon>
        <taxon>Cajanus</taxon>
    </lineage>
</organism>
<dbReference type="PANTHER" id="PTHR31286:SF99">
    <property type="entry name" value="DUF4283 DOMAIN-CONTAINING PROTEIN"/>
    <property type="match status" value="1"/>
</dbReference>
<dbReference type="AlphaFoldDB" id="A0A151RWH3"/>
<dbReference type="OMA" id="WIRIPRM"/>
<evidence type="ECO:0000259" key="3">
    <source>
        <dbReference type="PROSITE" id="PS50158"/>
    </source>
</evidence>
<dbReference type="InterPro" id="IPR040256">
    <property type="entry name" value="At4g02000-like"/>
</dbReference>